<evidence type="ECO:0000313" key="2">
    <source>
        <dbReference type="Proteomes" id="UP001054837"/>
    </source>
</evidence>
<dbReference type="Proteomes" id="UP001054837">
    <property type="component" value="Unassembled WGS sequence"/>
</dbReference>
<organism evidence="1 2">
    <name type="scientific">Caerostris darwini</name>
    <dbReference type="NCBI Taxonomy" id="1538125"/>
    <lineage>
        <taxon>Eukaryota</taxon>
        <taxon>Metazoa</taxon>
        <taxon>Ecdysozoa</taxon>
        <taxon>Arthropoda</taxon>
        <taxon>Chelicerata</taxon>
        <taxon>Arachnida</taxon>
        <taxon>Araneae</taxon>
        <taxon>Araneomorphae</taxon>
        <taxon>Entelegynae</taxon>
        <taxon>Araneoidea</taxon>
        <taxon>Araneidae</taxon>
        <taxon>Caerostris</taxon>
    </lineage>
</organism>
<keyword evidence="2" id="KW-1185">Reference proteome</keyword>
<dbReference type="EMBL" id="BPLQ01013881">
    <property type="protein sequence ID" value="GIY75626.1"/>
    <property type="molecule type" value="Genomic_DNA"/>
</dbReference>
<reference evidence="1 2" key="1">
    <citation type="submission" date="2021-06" db="EMBL/GenBank/DDBJ databases">
        <title>Caerostris darwini draft genome.</title>
        <authorList>
            <person name="Kono N."/>
            <person name="Arakawa K."/>
        </authorList>
    </citation>
    <scope>NUCLEOTIDE SEQUENCE [LARGE SCALE GENOMIC DNA]</scope>
</reference>
<evidence type="ECO:0000313" key="1">
    <source>
        <dbReference type="EMBL" id="GIY75626.1"/>
    </source>
</evidence>
<accession>A0AAV4VZ96</accession>
<dbReference type="AlphaFoldDB" id="A0AAV4VZ96"/>
<sequence length="147" mass="17204">MTNREKHNWAIRHHTQFANISLFHQRAGLALAELDKAMFRFDTEMDGRRTLSITQLAKLNISGPHTCMSYREPHCLCDSKVFALAEESQILNGQPDLRLSLDLAKYLGYTVLRMTRDVINMWEHFCSVFKIFNLKLSYRKSHAYCYT</sequence>
<proteinExistence type="predicted"/>
<gene>
    <name evidence="1" type="ORF">CDAR_560071</name>
</gene>
<comment type="caution">
    <text evidence="1">The sequence shown here is derived from an EMBL/GenBank/DDBJ whole genome shotgun (WGS) entry which is preliminary data.</text>
</comment>
<name>A0AAV4VZ96_9ARAC</name>
<protein>
    <submittedName>
        <fullName evidence="1">Uncharacterized protein</fullName>
    </submittedName>
</protein>